<dbReference type="SUPFAM" id="SSF63877">
    <property type="entry name" value="Methuselah ectodomain"/>
    <property type="match status" value="1"/>
</dbReference>
<keyword evidence="6" id="KW-0297">G-protein coupled receptor</keyword>
<dbReference type="GO" id="GO:0005886">
    <property type="term" value="C:plasma membrane"/>
    <property type="evidence" value="ECO:0007669"/>
    <property type="project" value="TreeGrafter"/>
</dbReference>
<protein>
    <recommendedName>
        <fullName evidence="11">Methuselah N-terminal domain-containing protein</fullName>
    </recommendedName>
</protein>
<reference evidence="12" key="1">
    <citation type="submission" date="2022-03" db="EMBL/GenBank/DDBJ databases">
        <authorList>
            <person name="Tunstrom K."/>
        </authorList>
    </citation>
    <scope>NUCLEOTIDE SEQUENCE</scope>
</reference>
<evidence type="ECO:0000256" key="4">
    <source>
        <dbReference type="ARBA" id="ARBA00022729"/>
    </source>
</evidence>
<organism evidence="12 13">
    <name type="scientific">Euphydryas editha</name>
    <name type="common">Edith's checkerspot</name>
    <dbReference type="NCBI Taxonomy" id="104508"/>
    <lineage>
        <taxon>Eukaryota</taxon>
        <taxon>Metazoa</taxon>
        <taxon>Ecdysozoa</taxon>
        <taxon>Arthropoda</taxon>
        <taxon>Hexapoda</taxon>
        <taxon>Insecta</taxon>
        <taxon>Pterygota</taxon>
        <taxon>Neoptera</taxon>
        <taxon>Endopterygota</taxon>
        <taxon>Lepidoptera</taxon>
        <taxon>Glossata</taxon>
        <taxon>Ditrysia</taxon>
        <taxon>Papilionoidea</taxon>
        <taxon>Nymphalidae</taxon>
        <taxon>Nymphalinae</taxon>
        <taxon>Euphydryas</taxon>
    </lineage>
</organism>
<dbReference type="AlphaFoldDB" id="A0AAU9UAD1"/>
<evidence type="ECO:0000256" key="2">
    <source>
        <dbReference type="ARBA" id="ARBA00008979"/>
    </source>
</evidence>
<keyword evidence="13" id="KW-1185">Reference proteome</keyword>
<evidence type="ECO:0000256" key="9">
    <source>
        <dbReference type="SAM" id="Phobius"/>
    </source>
</evidence>
<proteinExistence type="inferred from homology"/>
<dbReference type="GO" id="GO:0012505">
    <property type="term" value="C:endomembrane system"/>
    <property type="evidence" value="ECO:0007669"/>
    <property type="project" value="UniProtKB-SubCell"/>
</dbReference>
<sequence>MFMVFLFVIGLYSAGCNPCTKEESLNITSGVKFENGSIIYDGILYIKTSWYEEEMANGEAVIFGCPCIGRVCLWKCCGVGMMYFNRTCRDADASEVNPFSPTVYKDRQPTNSTGHEHFFYMYELSCDKYLVDSNTPGEEIYIQENGTLYEIALNRPQWHPSSRFCLDMMLDESAPDSRLVAGVCYPEDGPTGDSPILFIAYGIGLILSVPFLLATFLVYAFIPELRNLHGMCLMAYCGGLIVAYPFLAYLKLHTGRVGVEMAGCYTLVKVPKDINDCKPLPE</sequence>
<comment type="subcellular location">
    <subcellularLocation>
        <location evidence="1">Endomembrane system</location>
        <topology evidence="1">Multi-pass membrane protein</topology>
    </subcellularLocation>
</comment>
<dbReference type="PANTHER" id="PTHR47154:SF2">
    <property type="entry name" value="G-PROTEIN COUPLED RECEPTOR MTH-RELATED"/>
    <property type="match status" value="1"/>
</dbReference>
<gene>
    <name evidence="12" type="ORF">EEDITHA_LOCUS11442</name>
</gene>
<comment type="similarity">
    <text evidence="2">Belongs to the G-protein coupled receptor 2 family. Mth subfamily.</text>
</comment>
<evidence type="ECO:0000256" key="8">
    <source>
        <dbReference type="ARBA" id="ARBA00023224"/>
    </source>
</evidence>
<dbReference type="InterPro" id="IPR010596">
    <property type="entry name" value="Methuselah_N_dom"/>
</dbReference>
<dbReference type="GO" id="GO:0008528">
    <property type="term" value="F:G protein-coupled peptide receptor activity"/>
    <property type="evidence" value="ECO:0007669"/>
    <property type="project" value="TreeGrafter"/>
</dbReference>
<evidence type="ECO:0000256" key="10">
    <source>
        <dbReference type="SAM" id="SignalP"/>
    </source>
</evidence>
<evidence type="ECO:0000256" key="7">
    <source>
        <dbReference type="ARBA" id="ARBA00023170"/>
    </source>
</evidence>
<evidence type="ECO:0000313" key="13">
    <source>
        <dbReference type="Proteomes" id="UP001153954"/>
    </source>
</evidence>
<feature type="domain" description="Methuselah N-terminal" evidence="11">
    <location>
        <begin position="19"/>
        <end position="169"/>
    </location>
</feature>
<dbReference type="InterPro" id="IPR051384">
    <property type="entry name" value="Mth_GPCR"/>
</dbReference>
<keyword evidence="7" id="KW-0675">Receptor</keyword>
<evidence type="ECO:0000259" key="11">
    <source>
        <dbReference type="Pfam" id="PF06652"/>
    </source>
</evidence>
<dbReference type="Gene3D" id="2.170.180.11">
    <property type="entry name" value="Methuselah ectodomain, domain 2"/>
    <property type="match status" value="1"/>
</dbReference>
<keyword evidence="5 9" id="KW-1133">Transmembrane helix</keyword>
<evidence type="ECO:0000256" key="3">
    <source>
        <dbReference type="ARBA" id="ARBA00022692"/>
    </source>
</evidence>
<feature type="transmembrane region" description="Helical" evidence="9">
    <location>
        <begin position="233"/>
        <end position="252"/>
    </location>
</feature>
<evidence type="ECO:0000256" key="6">
    <source>
        <dbReference type="ARBA" id="ARBA00023040"/>
    </source>
</evidence>
<dbReference type="Pfam" id="PF06652">
    <property type="entry name" value="Methuselah_N"/>
    <property type="match status" value="1"/>
</dbReference>
<dbReference type="Gene3D" id="1.20.1070.10">
    <property type="entry name" value="Rhodopsin 7-helix transmembrane proteins"/>
    <property type="match status" value="1"/>
</dbReference>
<evidence type="ECO:0000256" key="1">
    <source>
        <dbReference type="ARBA" id="ARBA00004127"/>
    </source>
</evidence>
<keyword evidence="9" id="KW-0472">Membrane</keyword>
<dbReference type="InterPro" id="IPR036272">
    <property type="entry name" value="Methuselah_N_sf"/>
</dbReference>
<dbReference type="PANTHER" id="PTHR47154">
    <property type="entry name" value="G-PROTEIN COUPLED RECEPTOR MTH-RELATED"/>
    <property type="match status" value="1"/>
</dbReference>
<dbReference type="Proteomes" id="UP001153954">
    <property type="component" value="Unassembled WGS sequence"/>
</dbReference>
<evidence type="ECO:0000256" key="5">
    <source>
        <dbReference type="ARBA" id="ARBA00022989"/>
    </source>
</evidence>
<dbReference type="InterPro" id="IPR023311">
    <property type="entry name" value="Methusela_ecto_dom_2"/>
</dbReference>
<keyword evidence="4 10" id="KW-0732">Signal</keyword>
<keyword evidence="3 9" id="KW-0812">Transmembrane</keyword>
<keyword evidence="8" id="KW-0807">Transducer</keyword>
<feature type="signal peptide" evidence="10">
    <location>
        <begin position="1"/>
        <end position="16"/>
    </location>
</feature>
<comment type="caution">
    <text evidence="12">The sequence shown here is derived from an EMBL/GenBank/DDBJ whole genome shotgun (WGS) entry which is preliminary data.</text>
</comment>
<dbReference type="EMBL" id="CAKOGL010000016">
    <property type="protein sequence ID" value="CAH2096058.1"/>
    <property type="molecule type" value="Genomic_DNA"/>
</dbReference>
<evidence type="ECO:0000313" key="12">
    <source>
        <dbReference type="EMBL" id="CAH2096058.1"/>
    </source>
</evidence>
<accession>A0AAU9UAD1</accession>
<feature type="transmembrane region" description="Helical" evidence="9">
    <location>
        <begin position="196"/>
        <end position="221"/>
    </location>
</feature>
<name>A0AAU9UAD1_EUPED</name>
<feature type="chain" id="PRO_5043404010" description="Methuselah N-terminal domain-containing protein" evidence="10">
    <location>
        <begin position="17"/>
        <end position="282"/>
    </location>
</feature>